<accession>A0A0S6VWP4</accession>
<dbReference type="AlphaFoldDB" id="A0A0S6VWP4"/>
<feature type="transmembrane region" description="Helical" evidence="1">
    <location>
        <begin position="129"/>
        <end position="147"/>
    </location>
</feature>
<dbReference type="HOGENOM" id="CLU_488889_0_0_0"/>
<evidence type="ECO:0000256" key="1">
    <source>
        <dbReference type="SAM" id="Phobius"/>
    </source>
</evidence>
<proteinExistence type="predicted"/>
<feature type="transmembrane region" description="Helical" evidence="1">
    <location>
        <begin position="175"/>
        <end position="203"/>
    </location>
</feature>
<gene>
    <name evidence="2" type="ORF">U14_00813</name>
</gene>
<keyword evidence="1" id="KW-1133">Transmembrane helix</keyword>
<keyword evidence="3" id="KW-1185">Reference proteome</keyword>
<evidence type="ECO:0000313" key="3">
    <source>
        <dbReference type="Proteomes" id="UP000030700"/>
    </source>
</evidence>
<feature type="transmembrane region" description="Helical" evidence="1">
    <location>
        <begin position="223"/>
        <end position="245"/>
    </location>
</feature>
<keyword evidence="1" id="KW-0472">Membrane</keyword>
<feature type="transmembrane region" description="Helical" evidence="1">
    <location>
        <begin position="265"/>
        <end position="291"/>
    </location>
</feature>
<reference evidence="2" key="1">
    <citation type="journal article" date="2015" name="PeerJ">
        <title>First genomic representation of candidate bacterial phylum KSB3 points to enhanced environmental sensing as a trigger of wastewater bulking.</title>
        <authorList>
            <person name="Sekiguchi Y."/>
            <person name="Ohashi A."/>
            <person name="Parks D.H."/>
            <person name="Yamauchi T."/>
            <person name="Tyson G.W."/>
            <person name="Hugenholtz P."/>
        </authorList>
    </citation>
    <scope>NUCLEOTIDE SEQUENCE [LARGE SCALE GENOMIC DNA]</scope>
</reference>
<organism evidence="2">
    <name type="scientific">Candidatus Moduliflexus flocculans</name>
    <dbReference type="NCBI Taxonomy" id="1499966"/>
    <lineage>
        <taxon>Bacteria</taxon>
        <taxon>Candidatus Moduliflexota</taxon>
        <taxon>Candidatus Moduliflexia</taxon>
        <taxon>Candidatus Moduliflexales</taxon>
        <taxon>Candidatus Moduliflexaceae</taxon>
    </lineage>
</organism>
<feature type="transmembrane region" description="Helical" evidence="1">
    <location>
        <begin position="87"/>
        <end position="108"/>
    </location>
</feature>
<feature type="transmembrane region" description="Helical" evidence="1">
    <location>
        <begin position="377"/>
        <end position="395"/>
    </location>
</feature>
<feature type="transmembrane region" description="Helical" evidence="1">
    <location>
        <begin position="7"/>
        <end position="26"/>
    </location>
</feature>
<dbReference type="EMBL" id="DF820455">
    <property type="protein sequence ID" value="GAK49590.1"/>
    <property type="molecule type" value="Genomic_DNA"/>
</dbReference>
<evidence type="ECO:0000313" key="2">
    <source>
        <dbReference type="EMBL" id="GAK49590.1"/>
    </source>
</evidence>
<keyword evidence="1" id="KW-0812">Transmembrane</keyword>
<feature type="transmembrane region" description="Helical" evidence="1">
    <location>
        <begin position="312"/>
        <end position="331"/>
    </location>
</feature>
<sequence>MAKKNILMRFGLIFCLVVTVTSVIWAELDSPLIGIDDANIFFVYAKHLIHGQGFVYNIGGERVEGFSSFLWTLIAAALFGISEQPELALLLINVLLVTLTITLTTNYLDFQIARRQNAQKGWQFSFYSLLYMFVLCLSPAYFIWQILTLMDNGLWGAVLTATAITTISYQKQRPILLATLIALLLLTRPEAMLWGLVFIGILFFREVYTSNIREGIAAIRLPLLTYFVTLLALTGFRMVYFGYPLPNTYYAKISPSIIYNISEGWRYAVGFFDSAPVVQFSMLILVFSLGLNGQRIFRSVFSHDRTFSVKAVDLFPIVICTGLIIPIITGGDHFNLWRFYQPIYPLLLLNMFIFAANLAETVLAFQWREPLSGMRKWLSVLTICIFLYLIQPLKWENVKESGTIDYEFTLAEDGRYMGRFFSAFFAEVPPPSIGVIVAGGVKMTYEGEIIDLMGLNSVKMGHSQGKRMGMKNHTAFEKTVFYELQPDVMNPFFSFAPVTKCLSEENVKYFYSTLLNHQAMKNWLNGLLSDADFLKKYHFVQIANKKFTTNQCFIGFASGKFLSNLNANASYVINDMNSDSSK</sequence>
<protein>
    <submittedName>
        <fullName evidence="2">Uncharacterized protein</fullName>
    </submittedName>
</protein>
<feature type="transmembrane region" description="Helical" evidence="1">
    <location>
        <begin position="343"/>
        <end position="365"/>
    </location>
</feature>
<name>A0A0S6VWP4_9BACT</name>
<dbReference type="Proteomes" id="UP000030700">
    <property type="component" value="Unassembled WGS sequence"/>
</dbReference>
<dbReference type="STRING" id="1499966.U14_00813"/>